<evidence type="ECO:0000313" key="1">
    <source>
        <dbReference type="EMBL" id="KAB2344835.1"/>
    </source>
</evidence>
<protein>
    <submittedName>
        <fullName evidence="1">Uncharacterized protein</fullName>
    </submittedName>
</protein>
<accession>A0A6H9YN46</accession>
<name>A0A6H9YN46_9ACTN</name>
<dbReference type="GO" id="GO:0006281">
    <property type="term" value="P:DNA repair"/>
    <property type="evidence" value="ECO:0007669"/>
    <property type="project" value="InterPro"/>
</dbReference>
<dbReference type="Proteomes" id="UP000468735">
    <property type="component" value="Unassembled WGS sequence"/>
</dbReference>
<dbReference type="Gene3D" id="3.30.1330.70">
    <property type="entry name" value="Holliday junction resolvase RusA"/>
    <property type="match status" value="1"/>
</dbReference>
<dbReference type="GO" id="GO:0000287">
    <property type="term" value="F:magnesium ion binding"/>
    <property type="evidence" value="ECO:0007669"/>
    <property type="project" value="InterPro"/>
</dbReference>
<proteinExistence type="predicted"/>
<dbReference type="SUPFAM" id="SSF103084">
    <property type="entry name" value="Holliday junction resolvase RusA"/>
    <property type="match status" value="1"/>
</dbReference>
<keyword evidence="2" id="KW-1185">Reference proteome</keyword>
<gene>
    <name evidence="1" type="ORF">F8566_30045</name>
</gene>
<dbReference type="GO" id="GO:0006310">
    <property type="term" value="P:DNA recombination"/>
    <property type="evidence" value="ECO:0007669"/>
    <property type="project" value="InterPro"/>
</dbReference>
<sequence>MYDSHDPQLSADATERTRLNVWARAQALRPNLAYRWEIYRTDHWWVRAYEYAAESDGTLIWDTDRDHPRPAAPYDQSITDLPPGLFVVELPFGLPLISANDRIHYRVRADRTRTLRTAAAHAAQLAHLPRMNAAAVVGEYRPGPRSRRRDAANWSPSYKAAADGLVDAGVLPDDDACHMIGPDPRLGPPDPDAALAGIRWGRLVLYLRTLYQEQAADLACD</sequence>
<reference evidence="1 2" key="1">
    <citation type="submission" date="2019-09" db="EMBL/GenBank/DDBJ databases">
        <title>Actinomadura physcomitrii sp. nov., a novel actinomycete isolated from moss [Physcomitrium sphaericum (Ludw) Fuernr].</title>
        <authorList>
            <person name="Zhuang X."/>
            <person name="Liu C."/>
        </authorList>
    </citation>
    <scope>NUCLEOTIDE SEQUENCE [LARGE SCALE GENOMIC DNA]</scope>
    <source>
        <strain evidence="1 2">HMC1</strain>
    </source>
</reference>
<organism evidence="1 2">
    <name type="scientific">Actinomadura rudentiformis</name>
    <dbReference type="NCBI Taxonomy" id="359158"/>
    <lineage>
        <taxon>Bacteria</taxon>
        <taxon>Bacillati</taxon>
        <taxon>Actinomycetota</taxon>
        <taxon>Actinomycetes</taxon>
        <taxon>Streptosporangiales</taxon>
        <taxon>Thermomonosporaceae</taxon>
        <taxon>Actinomadura</taxon>
    </lineage>
</organism>
<comment type="caution">
    <text evidence="1">The sequence shown here is derived from an EMBL/GenBank/DDBJ whole genome shotgun (WGS) entry which is preliminary data.</text>
</comment>
<dbReference type="InterPro" id="IPR036614">
    <property type="entry name" value="RusA-like_sf"/>
</dbReference>
<evidence type="ECO:0000313" key="2">
    <source>
        <dbReference type="Proteomes" id="UP000468735"/>
    </source>
</evidence>
<dbReference type="EMBL" id="WBMT01000015">
    <property type="protein sequence ID" value="KAB2344835.1"/>
    <property type="molecule type" value="Genomic_DNA"/>
</dbReference>
<dbReference type="OrthoDB" id="3237255at2"/>
<dbReference type="RefSeq" id="WP_151565203.1">
    <property type="nucleotide sequence ID" value="NZ_WBMT01000015.1"/>
</dbReference>
<dbReference type="AlphaFoldDB" id="A0A6H9YN46"/>